<gene>
    <name evidence="2" type="ORF">ACFOMD_04345</name>
</gene>
<keyword evidence="3" id="KW-1185">Reference proteome</keyword>
<evidence type="ECO:0000313" key="3">
    <source>
        <dbReference type="Proteomes" id="UP001595615"/>
    </source>
</evidence>
<reference evidence="3" key="1">
    <citation type="journal article" date="2019" name="Int. J. Syst. Evol. Microbiol.">
        <title>The Global Catalogue of Microorganisms (GCM) 10K type strain sequencing project: providing services to taxonomists for standard genome sequencing and annotation.</title>
        <authorList>
            <consortium name="The Broad Institute Genomics Platform"/>
            <consortium name="The Broad Institute Genome Sequencing Center for Infectious Disease"/>
            <person name="Wu L."/>
            <person name="Ma J."/>
        </authorList>
    </citation>
    <scope>NUCLEOTIDE SEQUENCE [LARGE SCALE GENOMIC DNA]</scope>
    <source>
        <strain evidence="3">KCTC 42644</strain>
    </source>
</reference>
<keyword evidence="1" id="KW-0472">Membrane</keyword>
<feature type="transmembrane region" description="Helical" evidence="1">
    <location>
        <begin position="12"/>
        <end position="41"/>
    </location>
</feature>
<proteinExistence type="predicted"/>
<dbReference type="Proteomes" id="UP001595615">
    <property type="component" value="Unassembled WGS sequence"/>
</dbReference>
<keyword evidence="1" id="KW-1133">Transmembrane helix</keyword>
<dbReference type="EMBL" id="JBHRXV010000003">
    <property type="protein sequence ID" value="MFC3711787.1"/>
    <property type="molecule type" value="Genomic_DNA"/>
</dbReference>
<protein>
    <submittedName>
        <fullName evidence="2">Uncharacterized protein</fullName>
    </submittedName>
</protein>
<keyword evidence="1" id="KW-0812">Transmembrane</keyword>
<dbReference type="RefSeq" id="WP_380857385.1">
    <property type="nucleotide sequence ID" value="NZ_JBHRXV010000003.1"/>
</dbReference>
<accession>A0ABV7X973</accession>
<name>A0ABV7X973_9SPHN</name>
<comment type="caution">
    <text evidence="2">The sequence shown here is derived from an EMBL/GenBank/DDBJ whole genome shotgun (WGS) entry which is preliminary data.</text>
</comment>
<organism evidence="2 3">
    <name type="scientific">Sphingoaurantiacus capsulatus</name>
    <dbReference type="NCBI Taxonomy" id="1771310"/>
    <lineage>
        <taxon>Bacteria</taxon>
        <taxon>Pseudomonadati</taxon>
        <taxon>Pseudomonadota</taxon>
        <taxon>Alphaproteobacteria</taxon>
        <taxon>Sphingomonadales</taxon>
        <taxon>Sphingosinicellaceae</taxon>
        <taxon>Sphingoaurantiacus</taxon>
    </lineage>
</organism>
<sequence length="55" mass="6134">MTLLRLAELMMFLLLVAWTVVFPLATLLSVLLTLPIAALLWKRFAPAPAAVSRRL</sequence>
<evidence type="ECO:0000256" key="1">
    <source>
        <dbReference type="SAM" id="Phobius"/>
    </source>
</evidence>
<evidence type="ECO:0000313" key="2">
    <source>
        <dbReference type="EMBL" id="MFC3711787.1"/>
    </source>
</evidence>